<feature type="non-terminal residue" evidence="2">
    <location>
        <position position="1"/>
    </location>
</feature>
<comment type="caution">
    <text evidence="2">The sequence shown here is derived from an EMBL/GenBank/DDBJ whole genome shotgun (WGS) entry which is preliminary data.</text>
</comment>
<sequence length="143" mass="16677">FSNEQLQEENSRSKRMEEMLLKSERELRIRDKFNSIFLTYPDEKLYAEVLKVVREVLKSDFGTFGDFDEKGSFVSPAVTREIYWKKCNIPDKEIIFKKGTFSGFWGQTFIFLNLHIWITVIGGLAALIMFVNMIRTGGRGEFA</sequence>
<dbReference type="EMBL" id="LAZR01040664">
    <property type="protein sequence ID" value="KKL13923.1"/>
    <property type="molecule type" value="Genomic_DNA"/>
</dbReference>
<organism evidence="2">
    <name type="scientific">marine sediment metagenome</name>
    <dbReference type="NCBI Taxonomy" id="412755"/>
    <lineage>
        <taxon>unclassified sequences</taxon>
        <taxon>metagenomes</taxon>
        <taxon>ecological metagenomes</taxon>
    </lineage>
</organism>
<reference evidence="2" key="1">
    <citation type="journal article" date="2015" name="Nature">
        <title>Complex archaea that bridge the gap between prokaryotes and eukaryotes.</title>
        <authorList>
            <person name="Spang A."/>
            <person name="Saw J.H."/>
            <person name="Jorgensen S.L."/>
            <person name="Zaremba-Niedzwiedzka K."/>
            <person name="Martijn J."/>
            <person name="Lind A.E."/>
            <person name="van Eijk R."/>
            <person name="Schleper C."/>
            <person name="Guy L."/>
            <person name="Ettema T.J."/>
        </authorList>
    </citation>
    <scope>NUCLEOTIDE SEQUENCE</scope>
</reference>
<keyword evidence="1" id="KW-0472">Membrane</keyword>
<gene>
    <name evidence="2" type="ORF">LCGC14_2520900</name>
</gene>
<keyword evidence="1" id="KW-0812">Transmembrane</keyword>
<name>A0A0F9DPQ0_9ZZZZ</name>
<accession>A0A0F9DPQ0</accession>
<keyword evidence="1" id="KW-1133">Transmembrane helix</keyword>
<dbReference type="AlphaFoldDB" id="A0A0F9DPQ0"/>
<evidence type="ECO:0000313" key="2">
    <source>
        <dbReference type="EMBL" id="KKL13923.1"/>
    </source>
</evidence>
<feature type="transmembrane region" description="Helical" evidence="1">
    <location>
        <begin position="114"/>
        <end position="134"/>
    </location>
</feature>
<protein>
    <submittedName>
        <fullName evidence="2">Uncharacterized protein</fullName>
    </submittedName>
</protein>
<proteinExistence type="predicted"/>
<evidence type="ECO:0000256" key="1">
    <source>
        <dbReference type="SAM" id="Phobius"/>
    </source>
</evidence>